<evidence type="ECO:0000313" key="9">
    <source>
        <dbReference type="EMBL" id="HIU02772.1"/>
    </source>
</evidence>
<accession>A0A9D1HIF1</accession>
<dbReference type="PANTHER" id="PTHR30576">
    <property type="entry name" value="COLANIC BIOSYNTHESIS UDP-GLUCOSE LIPID CARRIER TRANSFERASE"/>
    <property type="match status" value="1"/>
</dbReference>
<keyword evidence="4 7" id="KW-0812">Transmembrane</keyword>
<keyword evidence="3" id="KW-0808">Transferase</keyword>
<dbReference type="GO" id="GO:0016020">
    <property type="term" value="C:membrane"/>
    <property type="evidence" value="ECO:0007669"/>
    <property type="project" value="UniProtKB-SubCell"/>
</dbReference>
<dbReference type="EMBL" id="DVLT01000038">
    <property type="protein sequence ID" value="HIU02772.1"/>
    <property type="molecule type" value="Genomic_DNA"/>
</dbReference>
<dbReference type="AlphaFoldDB" id="A0A9D1HIF1"/>
<feature type="domain" description="Bacterial sugar transferase" evidence="8">
    <location>
        <begin position="259"/>
        <end position="435"/>
    </location>
</feature>
<evidence type="ECO:0000256" key="1">
    <source>
        <dbReference type="ARBA" id="ARBA00004141"/>
    </source>
</evidence>
<evidence type="ECO:0000256" key="2">
    <source>
        <dbReference type="ARBA" id="ARBA00006464"/>
    </source>
</evidence>
<evidence type="ECO:0000256" key="3">
    <source>
        <dbReference type="ARBA" id="ARBA00022679"/>
    </source>
</evidence>
<proteinExistence type="inferred from homology"/>
<dbReference type="InterPro" id="IPR003362">
    <property type="entry name" value="Bact_transf"/>
</dbReference>
<feature type="transmembrane region" description="Helical" evidence="7">
    <location>
        <begin position="46"/>
        <end position="65"/>
    </location>
</feature>
<dbReference type="NCBIfam" id="TIGR03025">
    <property type="entry name" value="EPS_sugtrans"/>
    <property type="match status" value="1"/>
</dbReference>
<protein>
    <submittedName>
        <fullName evidence="9">Exopolysaccharide biosynthesis polyprenyl glycosylphosphotransferase</fullName>
    </submittedName>
</protein>
<feature type="transmembrane region" description="Helical" evidence="7">
    <location>
        <begin position="114"/>
        <end position="133"/>
    </location>
</feature>
<sequence>MKRILGKLERTIIFLLKMALYASVFVCFFGIMSIPNPQLLRLSRTSGVTILTFIAVGFGMISAYGTYDIGKRKSKPIIASLMLATMITDVVTYLQLSIMNTNAANNATFRLESVGLLICVVFLQFVIINIFVYGGNFLYFHINEPEKCCIITSSADSFRQIAHAVKVFHKQYRITEIIDYRDENVLKSILKCEAIFIYDVPVKERTELIEYCYRNMRDIYFSPEIADIVEINSKHVILDDISLINLGVKELSIEQRVVKRAMDIVLSLFMLILSSPIWLICAAAIKINDGGKIFFKQKRATKNGRVFEVYKFRTMKENVDNYSAVAEDDRITKVGKTLRKYRLDELPQLLNILSGDMSLVGPRPEMLENVYLYTKDYPEFEYRLRVKAGLTGYAQIAGKYDTSPKYKLVLDLMYIENYSILRDIKLLLQTLIVFFKPDSTQAFDTEKYSNLRMYEKIVEKYWGDQMDAED</sequence>
<dbReference type="GO" id="GO:0016780">
    <property type="term" value="F:phosphotransferase activity, for other substituted phosphate groups"/>
    <property type="evidence" value="ECO:0007669"/>
    <property type="project" value="TreeGrafter"/>
</dbReference>
<feature type="transmembrane region" description="Helical" evidence="7">
    <location>
        <begin position="77"/>
        <end position="94"/>
    </location>
</feature>
<dbReference type="Proteomes" id="UP000824164">
    <property type="component" value="Unassembled WGS sequence"/>
</dbReference>
<dbReference type="Pfam" id="PF02397">
    <property type="entry name" value="Bac_transf"/>
    <property type="match status" value="1"/>
</dbReference>
<evidence type="ECO:0000313" key="10">
    <source>
        <dbReference type="Proteomes" id="UP000824164"/>
    </source>
</evidence>
<reference evidence="9" key="1">
    <citation type="submission" date="2020-10" db="EMBL/GenBank/DDBJ databases">
        <authorList>
            <person name="Gilroy R."/>
        </authorList>
    </citation>
    <scope>NUCLEOTIDE SEQUENCE</scope>
    <source>
        <strain evidence="9">CHK187-14744</strain>
    </source>
</reference>
<comment type="caution">
    <text evidence="9">The sequence shown here is derived from an EMBL/GenBank/DDBJ whole genome shotgun (WGS) entry which is preliminary data.</text>
</comment>
<dbReference type="PANTHER" id="PTHR30576:SF0">
    <property type="entry name" value="UNDECAPRENYL-PHOSPHATE N-ACETYLGALACTOSAMINYL 1-PHOSPHATE TRANSFERASE-RELATED"/>
    <property type="match status" value="1"/>
</dbReference>
<evidence type="ECO:0000256" key="6">
    <source>
        <dbReference type="ARBA" id="ARBA00023136"/>
    </source>
</evidence>
<comment type="similarity">
    <text evidence="2">Belongs to the bacterial sugar transferase family.</text>
</comment>
<dbReference type="InterPro" id="IPR017475">
    <property type="entry name" value="EPS_sugar_tfrase"/>
</dbReference>
<keyword evidence="6 7" id="KW-0472">Membrane</keyword>
<feature type="transmembrane region" description="Helical" evidence="7">
    <location>
        <begin position="264"/>
        <end position="285"/>
    </location>
</feature>
<feature type="transmembrane region" description="Helical" evidence="7">
    <location>
        <begin position="12"/>
        <end position="34"/>
    </location>
</feature>
<evidence type="ECO:0000256" key="4">
    <source>
        <dbReference type="ARBA" id="ARBA00022692"/>
    </source>
</evidence>
<name>A0A9D1HIF1_9FIRM</name>
<reference evidence="9" key="2">
    <citation type="journal article" date="2021" name="PeerJ">
        <title>Extensive microbial diversity within the chicken gut microbiome revealed by metagenomics and culture.</title>
        <authorList>
            <person name="Gilroy R."/>
            <person name="Ravi A."/>
            <person name="Getino M."/>
            <person name="Pursley I."/>
            <person name="Horton D.L."/>
            <person name="Alikhan N.F."/>
            <person name="Baker D."/>
            <person name="Gharbi K."/>
            <person name="Hall N."/>
            <person name="Watson M."/>
            <person name="Adriaenssens E.M."/>
            <person name="Foster-Nyarko E."/>
            <person name="Jarju S."/>
            <person name="Secka A."/>
            <person name="Antonio M."/>
            <person name="Oren A."/>
            <person name="Chaudhuri R.R."/>
            <person name="La Ragione R."/>
            <person name="Hildebrand F."/>
            <person name="Pallen M.J."/>
        </authorList>
    </citation>
    <scope>NUCLEOTIDE SEQUENCE</scope>
    <source>
        <strain evidence="9">CHK187-14744</strain>
    </source>
</reference>
<organism evidence="9 10">
    <name type="scientific">Candidatus Onthocola gallistercoris</name>
    <dbReference type="NCBI Taxonomy" id="2840876"/>
    <lineage>
        <taxon>Bacteria</taxon>
        <taxon>Bacillati</taxon>
        <taxon>Bacillota</taxon>
        <taxon>Bacilli</taxon>
        <taxon>Candidatus Onthocola</taxon>
    </lineage>
</organism>
<keyword evidence="5 7" id="KW-1133">Transmembrane helix</keyword>
<evidence type="ECO:0000256" key="7">
    <source>
        <dbReference type="SAM" id="Phobius"/>
    </source>
</evidence>
<evidence type="ECO:0000256" key="5">
    <source>
        <dbReference type="ARBA" id="ARBA00022989"/>
    </source>
</evidence>
<evidence type="ECO:0000259" key="8">
    <source>
        <dbReference type="Pfam" id="PF02397"/>
    </source>
</evidence>
<gene>
    <name evidence="9" type="ORF">IAB63_05915</name>
</gene>
<comment type="subcellular location">
    <subcellularLocation>
        <location evidence="1">Membrane</location>
        <topology evidence="1">Multi-pass membrane protein</topology>
    </subcellularLocation>
</comment>